<proteinExistence type="predicted"/>
<protein>
    <submittedName>
        <fullName evidence="1">Uncharacterized protein</fullName>
    </submittedName>
</protein>
<comment type="caution">
    <text evidence="1">The sequence shown here is derived from an EMBL/GenBank/DDBJ whole genome shotgun (WGS) entry which is preliminary data.</text>
</comment>
<organism evidence="1 2">
    <name type="scientific">Eumeta variegata</name>
    <name type="common">Bagworm moth</name>
    <name type="synonym">Eumeta japonica</name>
    <dbReference type="NCBI Taxonomy" id="151549"/>
    <lineage>
        <taxon>Eukaryota</taxon>
        <taxon>Metazoa</taxon>
        <taxon>Ecdysozoa</taxon>
        <taxon>Arthropoda</taxon>
        <taxon>Hexapoda</taxon>
        <taxon>Insecta</taxon>
        <taxon>Pterygota</taxon>
        <taxon>Neoptera</taxon>
        <taxon>Endopterygota</taxon>
        <taxon>Lepidoptera</taxon>
        <taxon>Glossata</taxon>
        <taxon>Ditrysia</taxon>
        <taxon>Tineoidea</taxon>
        <taxon>Psychidae</taxon>
        <taxon>Oiketicinae</taxon>
        <taxon>Eumeta</taxon>
    </lineage>
</organism>
<dbReference type="AlphaFoldDB" id="A0A4C1VQP2"/>
<accession>A0A4C1VQP2</accession>
<reference evidence="1 2" key="1">
    <citation type="journal article" date="2019" name="Commun. Biol.">
        <title>The bagworm genome reveals a unique fibroin gene that provides high tensile strength.</title>
        <authorList>
            <person name="Kono N."/>
            <person name="Nakamura H."/>
            <person name="Ohtoshi R."/>
            <person name="Tomita M."/>
            <person name="Numata K."/>
            <person name="Arakawa K."/>
        </authorList>
    </citation>
    <scope>NUCLEOTIDE SEQUENCE [LARGE SCALE GENOMIC DNA]</scope>
</reference>
<dbReference type="Proteomes" id="UP000299102">
    <property type="component" value="Unassembled WGS sequence"/>
</dbReference>
<keyword evidence="2" id="KW-1185">Reference proteome</keyword>
<name>A0A4C1VQP2_EUMVA</name>
<evidence type="ECO:0000313" key="1">
    <source>
        <dbReference type="EMBL" id="GBP40519.1"/>
    </source>
</evidence>
<evidence type="ECO:0000313" key="2">
    <source>
        <dbReference type="Proteomes" id="UP000299102"/>
    </source>
</evidence>
<gene>
    <name evidence="1" type="ORF">EVAR_30578_1</name>
</gene>
<dbReference type="OrthoDB" id="10050074at2759"/>
<dbReference type="EMBL" id="BGZK01000382">
    <property type="protein sequence ID" value="GBP40519.1"/>
    <property type="molecule type" value="Genomic_DNA"/>
</dbReference>
<sequence length="111" mass="12930">MYIRTVLTYASPVFAHAVPKVLDRLQVIQNKFCRDATDAYWYVSNLILHRDLELPTIAKFMKDTSKRFATSRDLIPMRSFVQQSIKNHLTIIILSVGHGMYLPIHLTLQRQ</sequence>